<evidence type="ECO:0000313" key="2">
    <source>
        <dbReference type="EMBL" id="KAG5547126.1"/>
    </source>
</evidence>
<feature type="region of interest" description="Disordered" evidence="1">
    <location>
        <begin position="16"/>
        <end position="62"/>
    </location>
</feature>
<feature type="compositionally biased region" description="Basic residues" evidence="1">
    <location>
        <begin position="41"/>
        <end position="50"/>
    </location>
</feature>
<comment type="caution">
    <text evidence="2">The sequence shown here is derived from an EMBL/GenBank/DDBJ whole genome shotgun (WGS) entry which is preliminary data.</text>
</comment>
<feature type="region of interest" description="Disordered" evidence="1">
    <location>
        <begin position="81"/>
        <end position="114"/>
    </location>
</feature>
<evidence type="ECO:0000313" key="3">
    <source>
        <dbReference type="Proteomes" id="UP000823749"/>
    </source>
</evidence>
<organism evidence="2 3">
    <name type="scientific">Rhododendron griersonianum</name>
    <dbReference type="NCBI Taxonomy" id="479676"/>
    <lineage>
        <taxon>Eukaryota</taxon>
        <taxon>Viridiplantae</taxon>
        <taxon>Streptophyta</taxon>
        <taxon>Embryophyta</taxon>
        <taxon>Tracheophyta</taxon>
        <taxon>Spermatophyta</taxon>
        <taxon>Magnoliopsida</taxon>
        <taxon>eudicotyledons</taxon>
        <taxon>Gunneridae</taxon>
        <taxon>Pentapetalae</taxon>
        <taxon>asterids</taxon>
        <taxon>Ericales</taxon>
        <taxon>Ericaceae</taxon>
        <taxon>Ericoideae</taxon>
        <taxon>Rhodoreae</taxon>
        <taxon>Rhododendron</taxon>
    </lineage>
</organism>
<protein>
    <submittedName>
        <fullName evidence="2">Uncharacterized protein</fullName>
    </submittedName>
</protein>
<name>A0AAV6K3U6_9ERIC</name>
<gene>
    <name evidence="2" type="ORF">RHGRI_012972</name>
</gene>
<proteinExistence type="predicted"/>
<dbReference type="EMBL" id="JACTNZ010000005">
    <property type="protein sequence ID" value="KAG5547126.1"/>
    <property type="molecule type" value="Genomic_DNA"/>
</dbReference>
<sequence length="114" mass="12778">MWYSKHSFLTAYGNIMHPMNGPDMWEKSGKDPIKPPDFKRQPGRPRKARRKEADEGAKKPFKLSKIGVKMTCRRCGIQRHNTRTCKAPVDALSASSRGKGRGRGKGKGKNPTPT</sequence>
<dbReference type="AlphaFoldDB" id="A0AAV6K3U6"/>
<accession>A0AAV6K3U6</accession>
<feature type="compositionally biased region" description="Basic and acidic residues" evidence="1">
    <location>
        <begin position="24"/>
        <end position="40"/>
    </location>
</feature>
<dbReference type="Proteomes" id="UP000823749">
    <property type="component" value="Chromosome 5"/>
</dbReference>
<evidence type="ECO:0000256" key="1">
    <source>
        <dbReference type="SAM" id="MobiDB-lite"/>
    </source>
</evidence>
<reference evidence="2" key="1">
    <citation type="submission" date="2020-08" db="EMBL/GenBank/DDBJ databases">
        <title>Plant Genome Project.</title>
        <authorList>
            <person name="Zhang R.-G."/>
        </authorList>
    </citation>
    <scope>NUCLEOTIDE SEQUENCE</scope>
    <source>
        <strain evidence="2">WSP0</strain>
        <tissue evidence="2">Leaf</tissue>
    </source>
</reference>
<feature type="compositionally biased region" description="Basic residues" evidence="1">
    <location>
        <begin position="98"/>
        <end position="108"/>
    </location>
</feature>
<keyword evidence="3" id="KW-1185">Reference proteome</keyword>